<evidence type="ECO:0000259" key="3">
    <source>
        <dbReference type="PROSITE" id="PS51000"/>
    </source>
</evidence>
<evidence type="ECO:0000313" key="5">
    <source>
        <dbReference type="Proteomes" id="UP000028640"/>
    </source>
</evidence>
<feature type="domain" description="HTH deoR-type" evidence="3">
    <location>
        <begin position="1"/>
        <end position="56"/>
    </location>
</feature>
<reference evidence="4 5" key="1">
    <citation type="submission" date="2014-05" db="EMBL/GenBank/DDBJ databases">
        <title>ATOL: Assembling a taxonomically balanced genome-scale reconstruction of the evolutionary history of the Enterobacteriaceae.</title>
        <authorList>
            <person name="Plunkett G.III."/>
            <person name="Neeno-Eckwall E.C."/>
            <person name="Glasner J.D."/>
            <person name="Perna N.T."/>
        </authorList>
    </citation>
    <scope>NUCLEOTIDE SEQUENCE [LARGE SCALE GENOMIC DNA]</scope>
    <source>
        <strain evidence="4 5">ATCC 33852</strain>
    </source>
</reference>
<dbReference type="Proteomes" id="UP000028640">
    <property type="component" value="Unassembled WGS sequence"/>
</dbReference>
<dbReference type="InterPro" id="IPR050313">
    <property type="entry name" value="Carb_Metab_HTH_regulators"/>
</dbReference>
<dbReference type="SUPFAM" id="SSF46785">
    <property type="entry name" value="Winged helix' DNA-binding domain"/>
    <property type="match status" value="1"/>
</dbReference>
<dbReference type="InterPro" id="IPR001034">
    <property type="entry name" value="DeoR_HTH"/>
</dbReference>
<gene>
    <name evidence="4" type="ORF">GEAM_1931</name>
</gene>
<dbReference type="Pfam" id="PF08220">
    <property type="entry name" value="HTH_DeoR"/>
    <property type="match status" value="1"/>
</dbReference>
<dbReference type="OrthoDB" id="9797223at2"/>
<dbReference type="GO" id="GO:0003700">
    <property type="term" value="F:DNA-binding transcription factor activity"/>
    <property type="evidence" value="ECO:0007669"/>
    <property type="project" value="InterPro"/>
</dbReference>
<dbReference type="InterPro" id="IPR036390">
    <property type="entry name" value="WH_DNA-bd_sf"/>
</dbReference>
<dbReference type="EMBL" id="JMPJ01000053">
    <property type="protein sequence ID" value="KFC80613.1"/>
    <property type="molecule type" value="Genomic_DNA"/>
</dbReference>
<dbReference type="PANTHER" id="PTHR30363:SF59">
    <property type="entry name" value="DEOR FAMILY REGULATORY PROTEIN"/>
    <property type="match status" value="1"/>
</dbReference>
<accession>A0A085GA68</accession>
<dbReference type="SUPFAM" id="SSF100950">
    <property type="entry name" value="NagB/RpiA/CoA transferase-like"/>
    <property type="match status" value="1"/>
</dbReference>
<dbReference type="InterPro" id="IPR014036">
    <property type="entry name" value="DeoR-like_C"/>
</dbReference>
<dbReference type="Gene3D" id="1.10.10.10">
    <property type="entry name" value="Winged helix-like DNA-binding domain superfamily/Winged helix DNA-binding domain"/>
    <property type="match status" value="1"/>
</dbReference>
<keyword evidence="1" id="KW-0805">Transcription regulation</keyword>
<dbReference type="eggNOG" id="COG1349">
    <property type="taxonomic scope" value="Bacteria"/>
</dbReference>
<dbReference type="AlphaFoldDB" id="A0A085GA68"/>
<dbReference type="RefSeq" id="WP_034790947.1">
    <property type="nucleotide sequence ID" value="NZ_JMPJ01000053.1"/>
</dbReference>
<dbReference type="GeneID" id="78380275"/>
<organism evidence="4 5">
    <name type="scientific">Ewingella americana (strain ATCC 33852 / DSM 4580 / CCUG 14506 / JCM 5911 / LMG 7869 / NCTC 12157 / CDC 1468-78)</name>
    <dbReference type="NCBI Taxonomy" id="910964"/>
    <lineage>
        <taxon>Bacteria</taxon>
        <taxon>Pseudomonadati</taxon>
        <taxon>Pseudomonadota</taxon>
        <taxon>Gammaproteobacteria</taxon>
        <taxon>Enterobacterales</taxon>
        <taxon>Yersiniaceae</taxon>
        <taxon>Ewingella</taxon>
    </lineage>
</organism>
<dbReference type="InterPro" id="IPR037171">
    <property type="entry name" value="NagB/RpiA_transferase-like"/>
</dbReference>
<name>A0A085GA68_EWIA3</name>
<evidence type="ECO:0000256" key="1">
    <source>
        <dbReference type="ARBA" id="ARBA00023015"/>
    </source>
</evidence>
<evidence type="ECO:0000256" key="2">
    <source>
        <dbReference type="ARBA" id="ARBA00023163"/>
    </source>
</evidence>
<sequence length="248" mass="27296">MNDRQQIILQWVNDKQRVSVNTLAQVCQVSEVTIRHDLTLLERRNYLRREHGFAVAVQTDDVDQRMMSNFGRKQKLAQYAASLIHEGETVFFESGSSVALLAQYLSDKRSLTVVTVSSYIATLLKSMPCEVILLGGMYQKASQTLVGPLTKLCLQQVNFSKAFIGIDGYTPETGFTGRDMLRADIVNAVLAKGVENIVLTDSSKFGQITGHSLGPMGLVSRVITDDQLAEPIKAHLSSSGIVVDCISQ</sequence>
<keyword evidence="5" id="KW-1185">Reference proteome</keyword>
<dbReference type="Pfam" id="PF00455">
    <property type="entry name" value="DeoRC"/>
    <property type="match status" value="1"/>
</dbReference>
<dbReference type="STRING" id="910964.GEAM_1931"/>
<dbReference type="SMART" id="SM01134">
    <property type="entry name" value="DeoRC"/>
    <property type="match status" value="1"/>
</dbReference>
<proteinExistence type="predicted"/>
<dbReference type="SMART" id="SM00420">
    <property type="entry name" value="HTH_DEOR"/>
    <property type="match status" value="1"/>
</dbReference>
<dbReference type="PROSITE" id="PS51000">
    <property type="entry name" value="HTH_DEOR_2"/>
    <property type="match status" value="1"/>
</dbReference>
<comment type="caution">
    <text evidence="4">The sequence shown here is derived from an EMBL/GenBank/DDBJ whole genome shotgun (WGS) entry which is preliminary data.</text>
</comment>
<dbReference type="NCBIfam" id="NF040887">
    <property type="entry name" value="trans_reg_YciT"/>
    <property type="match status" value="1"/>
</dbReference>
<dbReference type="InterPro" id="IPR036388">
    <property type="entry name" value="WH-like_DNA-bd_sf"/>
</dbReference>
<evidence type="ECO:0000313" key="4">
    <source>
        <dbReference type="EMBL" id="KFC80613.1"/>
    </source>
</evidence>
<keyword evidence="2" id="KW-0804">Transcription</keyword>
<dbReference type="PANTHER" id="PTHR30363">
    <property type="entry name" value="HTH-TYPE TRANSCRIPTIONAL REGULATOR SRLR-RELATED"/>
    <property type="match status" value="1"/>
</dbReference>
<dbReference type="Gene3D" id="3.40.50.1360">
    <property type="match status" value="1"/>
</dbReference>
<protein>
    <submittedName>
        <fullName evidence="4">YciT family transcriptional regulator</fullName>
    </submittedName>
</protein>